<gene>
    <name evidence="8" type="ORF">CH360_02555</name>
    <name evidence="9" type="ORF">CH373_02555</name>
</gene>
<dbReference type="InterPro" id="IPR001789">
    <property type="entry name" value="Sig_transdc_resp-reg_receiver"/>
</dbReference>
<feature type="modified residue" description="4-aspartylphosphate" evidence="6">
    <location>
        <position position="56"/>
    </location>
</feature>
<dbReference type="PANTHER" id="PTHR48111">
    <property type="entry name" value="REGULATOR OF RPOS"/>
    <property type="match status" value="1"/>
</dbReference>
<organism evidence="9 11">
    <name type="scientific">Leptospira perolatii</name>
    <dbReference type="NCBI Taxonomy" id="2023191"/>
    <lineage>
        <taxon>Bacteria</taxon>
        <taxon>Pseudomonadati</taxon>
        <taxon>Spirochaetota</taxon>
        <taxon>Spirochaetia</taxon>
        <taxon>Leptospirales</taxon>
        <taxon>Leptospiraceae</taxon>
        <taxon>Leptospira</taxon>
    </lineage>
</organism>
<sequence>MKYQSYRVLVAEDDETTAELLQRFLEQYNFEVDHVVDGMAAELKLRKEVYDLILLDNRMPVMTGLRLVNRIPDRNRQTPIIFLTASNEKEDIVNAASSKQLAAYIIKPFQPDQLLDRICKAIGIQSNQLVNKRSFPFTVELAQKVSYGVGAKLNGCPYNKNAERIVQEVAFVLKELPEPRKFFLEIGPQFYFRKNAKEILSSVVTRLASKYEIPEEDILVIDQP</sequence>
<keyword evidence="10" id="KW-1185">Reference proteome</keyword>
<dbReference type="Gene3D" id="3.40.50.2300">
    <property type="match status" value="1"/>
</dbReference>
<dbReference type="EMBL" id="NPDZ01000001">
    <property type="protein sequence ID" value="PJZ74932.1"/>
    <property type="molecule type" value="Genomic_DNA"/>
</dbReference>
<evidence type="ECO:0000256" key="1">
    <source>
        <dbReference type="ARBA" id="ARBA00022553"/>
    </source>
</evidence>
<dbReference type="PANTHER" id="PTHR48111:SF1">
    <property type="entry name" value="TWO-COMPONENT RESPONSE REGULATOR ORR33"/>
    <property type="match status" value="1"/>
</dbReference>
<evidence type="ECO:0000313" key="9">
    <source>
        <dbReference type="EMBL" id="PJZ74932.1"/>
    </source>
</evidence>
<dbReference type="AlphaFoldDB" id="A0A2M9ZS90"/>
<name>A0A2M9ZS90_9LEPT</name>
<proteinExistence type="predicted"/>
<accession>A0A2M9ZS90</accession>
<comment type="caution">
    <text evidence="9">The sequence shown here is derived from an EMBL/GenBank/DDBJ whole genome shotgun (WGS) entry which is preliminary data.</text>
</comment>
<dbReference type="GO" id="GO:0032993">
    <property type="term" value="C:protein-DNA complex"/>
    <property type="evidence" value="ECO:0007669"/>
    <property type="project" value="TreeGrafter"/>
</dbReference>
<dbReference type="CDD" id="cd17546">
    <property type="entry name" value="REC_hyHK_CKI1_RcsC-like"/>
    <property type="match status" value="1"/>
</dbReference>
<dbReference type="Proteomes" id="UP000231990">
    <property type="component" value="Unassembled WGS sequence"/>
</dbReference>
<keyword evidence="5" id="KW-0804">Transcription</keyword>
<evidence type="ECO:0000256" key="2">
    <source>
        <dbReference type="ARBA" id="ARBA00023012"/>
    </source>
</evidence>
<evidence type="ECO:0000256" key="4">
    <source>
        <dbReference type="ARBA" id="ARBA00023125"/>
    </source>
</evidence>
<feature type="domain" description="Response regulatory" evidence="7">
    <location>
        <begin position="7"/>
        <end position="122"/>
    </location>
</feature>
<dbReference type="SUPFAM" id="SSF52172">
    <property type="entry name" value="CheY-like"/>
    <property type="match status" value="1"/>
</dbReference>
<dbReference type="InterPro" id="IPR011006">
    <property type="entry name" value="CheY-like_superfamily"/>
</dbReference>
<dbReference type="RefSeq" id="WP_100712366.1">
    <property type="nucleotide sequence ID" value="NZ_NPDY01000001.1"/>
</dbReference>
<dbReference type="InterPro" id="IPR039420">
    <property type="entry name" value="WalR-like"/>
</dbReference>
<evidence type="ECO:0000256" key="3">
    <source>
        <dbReference type="ARBA" id="ARBA00023015"/>
    </source>
</evidence>
<evidence type="ECO:0000259" key="7">
    <source>
        <dbReference type="PROSITE" id="PS50110"/>
    </source>
</evidence>
<dbReference type="GO" id="GO:0005829">
    <property type="term" value="C:cytosol"/>
    <property type="evidence" value="ECO:0007669"/>
    <property type="project" value="TreeGrafter"/>
</dbReference>
<dbReference type="OrthoDB" id="342399at2"/>
<evidence type="ECO:0000256" key="6">
    <source>
        <dbReference type="PROSITE-ProRule" id="PRU00169"/>
    </source>
</evidence>
<reference evidence="10 11" key="1">
    <citation type="submission" date="2017-07" db="EMBL/GenBank/DDBJ databases">
        <title>Leptospira spp. isolated from tropical soils.</title>
        <authorList>
            <person name="Thibeaux R."/>
            <person name="Iraola G."/>
            <person name="Ferres I."/>
            <person name="Bierque E."/>
            <person name="Girault D."/>
            <person name="Soupe-Gilbert M.-E."/>
            <person name="Picardeau M."/>
            <person name="Goarant C."/>
        </authorList>
    </citation>
    <scope>NUCLEOTIDE SEQUENCE [LARGE SCALE GENOMIC DNA]</scope>
    <source>
        <strain evidence="9 11">FH1-B-B1</strain>
        <strain evidence="8 10">FH1-B-C1</strain>
    </source>
</reference>
<evidence type="ECO:0000313" key="8">
    <source>
        <dbReference type="EMBL" id="PJZ71398.1"/>
    </source>
</evidence>
<evidence type="ECO:0000256" key="5">
    <source>
        <dbReference type="ARBA" id="ARBA00023163"/>
    </source>
</evidence>
<protein>
    <submittedName>
        <fullName evidence="9">Two-component system response regulator</fullName>
    </submittedName>
</protein>
<evidence type="ECO:0000313" key="11">
    <source>
        <dbReference type="Proteomes" id="UP000231990"/>
    </source>
</evidence>
<dbReference type="GO" id="GO:0000156">
    <property type="term" value="F:phosphorelay response regulator activity"/>
    <property type="evidence" value="ECO:0007669"/>
    <property type="project" value="TreeGrafter"/>
</dbReference>
<keyword evidence="4" id="KW-0238">DNA-binding</keyword>
<dbReference type="Pfam" id="PF00072">
    <property type="entry name" value="Response_reg"/>
    <property type="match status" value="1"/>
</dbReference>
<dbReference type="SMART" id="SM00448">
    <property type="entry name" value="REC"/>
    <property type="match status" value="1"/>
</dbReference>
<dbReference type="EMBL" id="NPDY01000001">
    <property type="protein sequence ID" value="PJZ71398.1"/>
    <property type="molecule type" value="Genomic_DNA"/>
</dbReference>
<keyword evidence="2" id="KW-0902">Two-component regulatory system</keyword>
<keyword evidence="3" id="KW-0805">Transcription regulation</keyword>
<dbReference type="GO" id="GO:0000976">
    <property type="term" value="F:transcription cis-regulatory region binding"/>
    <property type="evidence" value="ECO:0007669"/>
    <property type="project" value="TreeGrafter"/>
</dbReference>
<evidence type="ECO:0000313" key="10">
    <source>
        <dbReference type="Proteomes" id="UP000231962"/>
    </source>
</evidence>
<keyword evidence="1 6" id="KW-0597">Phosphoprotein</keyword>
<dbReference type="GO" id="GO:0006355">
    <property type="term" value="P:regulation of DNA-templated transcription"/>
    <property type="evidence" value="ECO:0007669"/>
    <property type="project" value="TreeGrafter"/>
</dbReference>
<dbReference type="PROSITE" id="PS50110">
    <property type="entry name" value="RESPONSE_REGULATORY"/>
    <property type="match status" value="1"/>
</dbReference>
<dbReference type="Proteomes" id="UP000231962">
    <property type="component" value="Unassembled WGS sequence"/>
</dbReference>